<evidence type="ECO:0000313" key="5">
    <source>
        <dbReference type="EMBL" id="MBJ6724026.1"/>
    </source>
</evidence>
<dbReference type="PANTHER" id="PTHR45339:SF1">
    <property type="entry name" value="HYBRID SIGNAL TRANSDUCTION HISTIDINE KINASE J"/>
    <property type="match status" value="1"/>
</dbReference>
<evidence type="ECO:0000313" key="6">
    <source>
        <dbReference type="Proteomes" id="UP000636888"/>
    </source>
</evidence>
<dbReference type="Gene3D" id="3.40.50.2300">
    <property type="match status" value="1"/>
</dbReference>
<keyword evidence="6" id="KW-1185">Reference proteome</keyword>
<gene>
    <name evidence="5" type="ORF">JFN93_04830</name>
</gene>
<evidence type="ECO:0000256" key="1">
    <source>
        <dbReference type="ARBA" id="ARBA00022553"/>
    </source>
</evidence>
<accession>A0A8J7JAP8</accession>
<evidence type="ECO:0000256" key="3">
    <source>
        <dbReference type="PROSITE-ProRule" id="PRU00169"/>
    </source>
</evidence>
<dbReference type="EMBL" id="JAEMHM010000003">
    <property type="protein sequence ID" value="MBJ6724026.1"/>
    <property type="molecule type" value="Genomic_DNA"/>
</dbReference>
<dbReference type="PANTHER" id="PTHR45339">
    <property type="entry name" value="HYBRID SIGNAL TRANSDUCTION HISTIDINE KINASE J"/>
    <property type="match status" value="1"/>
</dbReference>
<reference evidence="5" key="1">
    <citation type="submission" date="2020-12" db="EMBL/GenBank/DDBJ databases">
        <title>Geomonas sp. Red875, isolated from river sediment.</title>
        <authorList>
            <person name="Xu Z."/>
            <person name="Zhang Z."/>
            <person name="Masuda Y."/>
            <person name="Itoh H."/>
            <person name="Senoo K."/>
        </authorList>
    </citation>
    <scope>NUCLEOTIDE SEQUENCE</scope>
    <source>
        <strain evidence="5">Red875</strain>
    </source>
</reference>
<keyword evidence="1 3" id="KW-0597">Phosphoprotein</keyword>
<dbReference type="PROSITE" id="PS50110">
    <property type="entry name" value="RESPONSE_REGULATORY"/>
    <property type="match status" value="1"/>
</dbReference>
<name>A0A8J7JAP8_9BACT</name>
<dbReference type="CDD" id="cd17546">
    <property type="entry name" value="REC_hyHK_CKI1_RcsC-like"/>
    <property type="match status" value="1"/>
</dbReference>
<dbReference type="GO" id="GO:0000160">
    <property type="term" value="P:phosphorelay signal transduction system"/>
    <property type="evidence" value="ECO:0007669"/>
    <property type="project" value="UniProtKB-KW"/>
</dbReference>
<dbReference type="SMART" id="SM00448">
    <property type="entry name" value="REC"/>
    <property type="match status" value="1"/>
</dbReference>
<dbReference type="InterPro" id="IPR001789">
    <property type="entry name" value="Sig_transdc_resp-reg_receiver"/>
</dbReference>
<keyword evidence="2" id="KW-0902">Two-component regulatory system</keyword>
<proteinExistence type="predicted"/>
<dbReference type="Proteomes" id="UP000636888">
    <property type="component" value="Unassembled WGS sequence"/>
</dbReference>
<feature type="modified residue" description="4-aspartylphosphate" evidence="3">
    <location>
        <position position="55"/>
    </location>
</feature>
<feature type="domain" description="Response regulatory" evidence="4">
    <location>
        <begin position="2"/>
        <end position="129"/>
    </location>
</feature>
<dbReference type="SUPFAM" id="SSF52172">
    <property type="entry name" value="CheY-like"/>
    <property type="match status" value="1"/>
</dbReference>
<dbReference type="AlphaFoldDB" id="A0A8J7JAP8"/>
<evidence type="ECO:0000259" key="4">
    <source>
        <dbReference type="PROSITE" id="PS50110"/>
    </source>
</evidence>
<comment type="caution">
    <text evidence="5">The sequence shown here is derived from an EMBL/GenBank/DDBJ whole genome shotgun (WGS) entry which is preliminary data.</text>
</comment>
<dbReference type="Pfam" id="PF00072">
    <property type="entry name" value="Response_reg"/>
    <property type="match status" value="1"/>
</dbReference>
<sequence length="134" mass="14701">MRCLVVDDNDFVRAQTEFFLMGVAEIQSAANGKEAVEMFQRALAQGTPFDLVLLDVMMPELDGQQALKLMREAEKTLDAATGKKAVIIMTTALSSVDEMQEAIIEGDCSDYLVKPIGKDDLLAVLRRHEVIPAA</sequence>
<dbReference type="RefSeq" id="WP_199382864.1">
    <property type="nucleotide sequence ID" value="NZ_JAEMHM010000003.1"/>
</dbReference>
<dbReference type="InterPro" id="IPR011006">
    <property type="entry name" value="CheY-like_superfamily"/>
</dbReference>
<evidence type="ECO:0000256" key="2">
    <source>
        <dbReference type="ARBA" id="ARBA00023012"/>
    </source>
</evidence>
<protein>
    <submittedName>
        <fullName evidence="5">Response regulator</fullName>
    </submittedName>
</protein>
<organism evidence="5 6">
    <name type="scientific">Geomesophilobacter sediminis</name>
    <dbReference type="NCBI Taxonomy" id="2798584"/>
    <lineage>
        <taxon>Bacteria</taxon>
        <taxon>Pseudomonadati</taxon>
        <taxon>Thermodesulfobacteriota</taxon>
        <taxon>Desulfuromonadia</taxon>
        <taxon>Geobacterales</taxon>
        <taxon>Geobacteraceae</taxon>
        <taxon>Geomesophilobacter</taxon>
    </lineage>
</organism>